<dbReference type="AlphaFoldDB" id="A0A1B6LQ46"/>
<gene>
    <name evidence="1" type="ORF">g.52314</name>
</gene>
<feature type="non-terminal residue" evidence="1">
    <location>
        <position position="1"/>
    </location>
</feature>
<sequence length="119" mass="13123">DVAQAVNNYLISIQSESSNNGTVTANTLPQRRTFPHSFFISPATIGEVKSKVKSLKNKKSTGFDSFSTSLIKNIIDSIAHVLVYIVNLSFSKGIFPEELKLSIVIPIQKKNNSLKLENL</sequence>
<evidence type="ECO:0008006" key="2">
    <source>
        <dbReference type="Google" id="ProtNLM"/>
    </source>
</evidence>
<evidence type="ECO:0000313" key="1">
    <source>
        <dbReference type="EMBL" id="JAT25749.1"/>
    </source>
</evidence>
<dbReference type="EMBL" id="GEBQ01014228">
    <property type="protein sequence ID" value="JAT25749.1"/>
    <property type="molecule type" value="Transcribed_RNA"/>
</dbReference>
<name>A0A1B6LQ46_9HEMI</name>
<proteinExistence type="predicted"/>
<dbReference type="PANTHER" id="PTHR47510">
    <property type="entry name" value="REVERSE TRANSCRIPTASE DOMAIN-CONTAINING PROTEIN"/>
    <property type="match status" value="1"/>
</dbReference>
<reference evidence="1" key="1">
    <citation type="submission" date="2015-11" db="EMBL/GenBank/DDBJ databases">
        <title>De novo transcriptome assembly of four potential Pierce s Disease insect vectors from Arizona vineyards.</title>
        <authorList>
            <person name="Tassone E.E."/>
        </authorList>
    </citation>
    <scope>NUCLEOTIDE SEQUENCE</scope>
</reference>
<accession>A0A1B6LQ46</accession>
<feature type="non-terminal residue" evidence="1">
    <location>
        <position position="119"/>
    </location>
</feature>
<dbReference type="PANTHER" id="PTHR47510:SF3">
    <property type="entry name" value="ENDO_EXONUCLEASE_PHOSPHATASE DOMAIN-CONTAINING PROTEIN"/>
    <property type="match status" value="1"/>
</dbReference>
<organism evidence="1">
    <name type="scientific">Graphocephala atropunctata</name>
    <dbReference type="NCBI Taxonomy" id="36148"/>
    <lineage>
        <taxon>Eukaryota</taxon>
        <taxon>Metazoa</taxon>
        <taxon>Ecdysozoa</taxon>
        <taxon>Arthropoda</taxon>
        <taxon>Hexapoda</taxon>
        <taxon>Insecta</taxon>
        <taxon>Pterygota</taxon>
        <taxon>Neoptera</taxon>
        <taxon>Paraneoptera</taxon>
        <taxon>Hemiptera</taxon>
        <taxon>Auchenorrhyncha</taxon>
        <taxon>Membracoidea</taxon>
        <taxon>Cicadellidae</taxon>
        <taxon>Cicadellinae</taxon>
        <taxon>Cicadellini</taxon>
        <taxon>Graphocephala</taxon>
    </lineage>
</organism>
<protein>
    <recommendedName>
        <fullName evidence="2">Reverse transcriptase domain-containing protein</fullName>
    </recommendedName>
</protein>